<dbReference type="EMBL" id="CAJOBH010023791">
    <property type="protein sequence ID" value="CAF4237836.1"/>
    <property type="molecule type" value="Genomic_DNA"/>
</dbReference>
<protein>
    <submittedName>
        <fullName evidence="3">Uncharacterized protein</fullName>
    </submittedName>
</protein>
<feature type="compositionally biased region" description="Low complexity" evidence="1">
    <location>
        <begin position="48"/>
        <end position="67"/>
    </location>
</feature>
<dbReference type="Proteomes" id="UP000681967">
    <property type="component" value="Unassembled WGS sequence"/>
</dbReference>
<sequence length="89" mass="9827">PNTQTGAINVDLKKMINVRDSGFLDDEDGFSGRDSVLTTSRKTPSRPTNNNNNNNNNTINNNNNNNNKQNEQASEDAPTPNDLIGRKLK</sequence>
<evidence type="ECO:0000313" key="4">
    <source>
        <dbReference type="Proteomes" id="UP000676336"/>
    </source>
</evidence>
<evidence type="ECO:0000313" key="2">
    <source>
        <dbReference type="EMBL" id="CAF4237836.1"/>
    </source>
</evidence>
<feature type="non-terminal residue" evidence="3">
    <location>
        <position position="89"/>
    </location>
</feature>
<evidence type="ECO:0000256" key="1">
    <source>
        <dbReference type="SAM" id="MobiDB-lite"/>
    </source>
</evidence>
<dbReference type="Proteomes" id="UP000676336">
    <property type="component" value="Unassembled WGS sequence"/>
</dbReference>
<feature type="non-terminal residue" evidence="3">
    <location>
        <position position="1"/>
    </location>
</feature>
<comment type="caution">
    <text evidence="3">The sequence shown here is derived from an EMBL/GenBank/DDBJ whole genome shotgun (WGS) entry which is preliminary data.</text>
</comment>
<feature type="compositionally biased region" description="Polar residues" evidence="1">
    <location>
        <begin position="36"/>
        <end position="47"/>
    </location>
</feature>
<organism evidence="3 4">
    <name type="scientific">Rotaria magnacalcarata</name>
    <dbReference type="NCBI Taxonomy" id="392030"/>
    <lineage>
        <taxon>Eukaryota</taxon>
        <taxon>Metazoa</taxon>
        <taxon>Spiralia</taxon>
        <taxon>Gnathifera</taxon>
        <taxon>Rotifera</taxon>
        <taxon>Eurotatoria</taxon>
        <taxon>Bdelloidea</taxon>
        <taxon>Philodinida</taxon>
        <taxon>Philodinidae</taxon>
        <taxon>Rotaria</taxon>
    </lineage>
</organism>
<gene>
    <name evidence="2" type="ORF">BYL167_LOCUS25046</name>
    <name evidence="3" type="ORF">SMN809_LOCUS27842</name>
</gene>
<dbReference type="EMBL" id="CAJOBI010044678">
    <property type="protein sequence ID" value="CAF4341790.1"/>
    <property type="molecule type" value="Genomic_DNA"/>
</dbReference>
<name>A0A8S2UG56_9BILA</name>
<evidence type="ECO:0000313" key="3">
    <source>
        <dbReference type="EMBL" id="CAF4341790.1"/>
    </source>
</evidence>
<dbReference type="AlphaFoldDB" id="A0A8S2UG56"/>
<feature type="region of interest" description="Disordered" evidence="1">
    <location>
        <begin position="22"/>
        <end position="89"/>
    </location>
</feature>
<accession>A0A8S2UG56</accession>
<proteinExistence type="predicted"/>
<reference evidence="3" key="1">
    <citation type="submission" date="2021-02" db="EMBL/GenBank/DDBJ databases">
        <authorList>
            <person name="Nowell W R."/>
        </authorList>
    </citation>
    <scope>NUCLEOTIDE SEQUENCE</scope>
</reference>